<organism evidence="6 7">
    <name type="scientific">Sphingobium fuliginis (strain ATCC 27551)</name>
    <dbReference type="NCBI Taxonomy" id="336203"/>
    <lineage>
        <taxon>Bacteria</taxon>
        <taxon>Pseudomonadati</taxon>
        <taxon>Pseudomonadota</taxon>
        <taxon>Alphaproteobacteria</taxon>
        <taxon>Sphingomonadales</taxon>
        <taxon>Sphingomonadaceae</taxon>
        <taxon>Sphingobium</taxon>
    </lineage>
</organism>
<dbReference type="InterPro" id="IPR038488">
    <property type="entry name" value="Integrase_DNA-bd_sf"/>
</dbReference>
<evidence type="ECO:0000256" key="4">
    <source>
        <dbReference type="ARBA" id="ARBA00023172"/>
    </source>
</evidence>
<dbReference type="SUPFAM" id="SSF56349">
    <property type="entry name" value="DNA breaking-rejoining enzymes"/>
    <property type="match status" value="1"/>
</dbReference>
<evidence type="ECO:0000313" key="7">
    <source>
        <dbReference type="Proteomes" id="UP000221538"/>
    </source>
</evidence>
<dbReference type="Gene3D" id="3.30.160.390">
    <property type="entry name" value="Integrase, DNA-binding domain"/>
    <property type="match status" value="1"/>
</dbReference>
<dbReference type="PANTHER" id="PTHR30629">
    <property type="entry name" value="PROPHAGE INTEGRASE"/>
    <property type="match status" value="1"/>
</dbReference>
<dbReference type="Pfam" id="PF22022">
    <property type="entry name" value="Phage_int_M"/>
    <property type="match status" value="1"/>
</dbReference>
<feature type="domain" description="Tyr recombinase" evidence="5">
    <location>
        <begin position="162"/>
        <end position="339"/>
    </location>
</feature>
<evidence type="ECO:0000259" key="5">
    <source>
        <dbReference type="PROSITE" id="PS51898"/>
    </source>
</evidence>
<keyword evidence="3" id="KW-0238">DNA-binding</keyword>
<keyword evidence="4" id="KW-0233">DNA recombination</keyword>
<protein>
    <submittedName>
        <fullName evidence="6">Integrase</fullName>
    </submittedName>
</protein>
<dbReference type="Pfam" id="PF13356">
    <property type="entry name" value="Arm-DNA-bind_3"/>
    <property type="match status" value="1"/>
</dbReference>
<dbReference type="InterPro" id="IPR025166">
    <property type="entry name" value="Integrase_DNA_bind_dom"/>
</dbReference>
<name>A0A292Z8S6_SPHSA</name>
<dbReference type="Proteomes" id="UP000221538">
    <property type="component" value="Unassembled WGS sequence"/>
</dbReference>
<dbReference type="GO" id="GO:0015074">
    <property type="term" value="P:DNA integration"/>
    <property type="evidence" value="ECO:0007669"/>
    <property type="project" value="UniProtKB-KW"/>
</dbReference>
<dbReference type="InterPro" id="IPR050808">
    <property type="entry name" value="Phage_Integrase"/>
</dbReference>
<sequence>MLRVQVDGRRRDYGIGSLDILSLAEAREKAAQGRKWAKAGIDPSLEWKKERAEIPTFKAAAIRYHQNIETGWKKGKHSLQWLATLESYAYPHIGDLPVTVIDTTAIHKVLLPIWLKVPETARRVRQRIGAVLDYAHGQGWRASEAPMRAVSKGLPKQPRKGEHFAAMPYSDLPDFMEKVRGLEATTGRLALQFTILTAARSGETRGATWGEIDLEAKLWTIPGERMKAGQAHVVPLSAPAVAILTEMRGLFTTKAELVFPGLKRKALSDMTLAKALKTAGGEGYTVHGMRSAFRDWVAEKMPTVPGDVAEAALAHAIPNKVEAAYRRTKFLEQRTELMDKWADYLAGKSNVVRLASNG</sequence>
<evidence type="ECO:0000313" key="6">
    <source>
        <dbReference type="EMBL" id="GAY19728.1"/>
    </source>
</evidence>
<proteinExistence type="inferred from homology"/>
<evidence type="ECO:0000256" key="1">
    <source>
        <dbReference type="ARBA" id="ARBA00008857"/>
    </source>
</evidence>
<dbReference type="PROSITE" id="PS51898">
    <property type="entry name" value="TYR_RECOMBINASE"/>
    <property type="match status" value="1"/>
</dbReference>
<evidence type="ECO:0000256" key="2">
    <source>
        <dbReference type="ARBA" id="ARBA00022908"/>
    </source>
</evidence>
<dbReference type="Pfam" id="PF00589">
    <property type="entry name" value="Phage_integrase"/>
    <property type="match status" value="1"/>
</dbReference>
<dbReference type="GO" id="GO:0003677">
    <property type="term" value="F:DNA binding"/>
    <property type="evidence" value="ECO:0007669"/>
    <property type="project" value="UniProtKB-KW"/>
</dbReference>
<reference evidence="6 7" key="2">
    <citation type="journal article" date="2013" name="Environ. Sci. Technol.">
        <title>The 4-tert-butylphenol-utilizing bacterium Sphingobium fuliginis OMI can degrade bisphenols via phenolic ring hydroxylation and meta-cleavage pathway.</title>
        <authorList>
            <person name="Ogata Y."/>
            <person name="Goda S."/>
            <person name="Toyama T."/>
            <person name="Sei K."/>
            <person name="Ike M."/>
        </authorList>
    </citation>
    <scope>NUCLEOTIDE SEQUENCE [LARGE SCALE GENOMIC DNA]</scope>
    <source>
        <strain evidence="6 7">OMI</strain>
    </source>
</reference>
<comment type="caution">
    <text evidence="6">The sequence shown here is derived from an EMBL/GenBank/DDBJ whole genome shotgun (WGS) entry which is preliminary data.</text>
</comment>
<reference evidence="6 7" key="1">
    <citation type="journal article" date="2013" name="Biodegradation">
        <title>Occurrence of 4-tert-butylphenol (4-t-BP) biodegradation in an aquatic sample caused by the presence of Spirodela polyrrhiza and isolation of a 4-t-BP-utilizing bacterium.</title>
        <authorList>
            <person name="Ogata Y."/>
            <person name="Toyama T."/>
            <person name="Yu N."/>
            <person name="Wang X."/>
            <person name="Sei K."/>
            <person name="Ike M."/>
        </authorList>
    </citation>
    <scope>NUCLEOTIDE SEQUENCE [LARGE SCALE GENOMIC DNA]</scope>
    <source>
        <strain evidence="6 7">OMI</strain>
    </source>
</reference>
<dbReference type="CDD" id="cd00801">
    <property type="entry name" value="INT_P4_C"/>
    <property type="match status" value="1"/>
</dbReference>
<comment type="similarity">
    <text evidence="1">Belongs to the 'phage' integrase family.</text>
</comment>
<dbReference type="Gene3D" id="1.10.150.130">
    <property type="match status" value="1"/>
</dbReference>
<dbReference type="EMBL" id="BEWI01000030">
    <property type="protein sequence ID" value="GAY19728.1"/>
    <property type="molecule type" value="Genomic_DNA"/>
</dbReference>
<dbReference type="InterPro" id="IPR011010">
    <property type="entry name" value="DNA_brk_join_enz"/>
</dbReference>
<dbReference type="PANTHER" id="PTHR30629:SF2">
    <property type="entry name" value="PROPHAGE INTEGRASE INTS-RELATED"/>
    <property type="match status" value="1"/>
</dbReference>
<dbReference type="GO" id="GO:0006310">
    <property type="term" value="P:DNA recombination"/>
    <property type="evidence" value="ECO:0007669"/>
    <property type="project" value="UniProtKB-KW"/>
</dbReference>
<dbReference type="InterPro" id="IPR053876">
    <property type="entry name" value="Phage_int_M"/>
</dbReference>
<dbReference type="InterPro" id="IPR013762">
    <property type="entry name" value="Integrase-like_cat_sf"/>
</dbReference>
<evidence type="ECO:0000256" key="3">
    <source>
        <dbReference type="ARBA" id="ARBA00023125"/>
    </source>
</evidence>
<dbReference type="Gene3D" id="1.10.443.10">
    <property type="entry name" value="Intergrase catalytic core"/>
    <property type="match status" value="1"/>
</dbReference>
<dbReference type="InterPro" id="IPR002104">
    <property type="entry name" value="Integrase_catalytic"/>
</dbReference>
<keyword evidence="2" id="KW-0229">DNA integration</keyword>
<dbReference type="AlphaFoldDB" id="A0A292Z8S6"/>
<accession>A0A292Z8S6</accession>
<dbReference type="InterPro" id="IPR010998">
    <property type="entry name" value="Integrase_recombinase_N"/>
</dbReference>
<gene>
    <name evidence="6" type="ORF">SFOMI_0248</name>
</gene>